<keyword evidence="6" id="KW-1185">Reference proteome</keyword>
<name>A0ABD1MBQ7_9FABA</name>
<feature type="transmembrane region" description="Helical" evidence="3">
    <location>
        <begin position="33"/>
        <end position="53"/>
    </location>
</feature>
<dbReference type="AlphaFoldDB" id="A0ABD1MBQ7"/>
<dbReference type="InterPro" id="IPR054502">
    <property type="entry name" value="bHLH-TF_ACT-like_plant"/>
</dbReference>
<protein>
    <recommendedName>
        <fullName evidence="4">Plant bHLH transcription factor ACT-like domain-containing protein</fullName>
    </recommendedName>
</protein>
<accession>A0ABD1MBQ7</accession>
<dbReference type="EMBL" id="JBGMDY010000005">
    <property type="protein sequence ID" value="KAL2333047.1"/>
    <property type="molecule type" value="Genomic_DNA"/>
</dbReference>
<evidence type="ECO:0000256" key="1">
    <source>
        <dbReference type="ARBA" id="ARBA00004123"/>
    </source>
</evidence>
<dbReference type="PANTHER" id="PTHR31945">
    <property type="entry name" value="TRANSCRIPTION FACTOR SCREAM2-RELATED"/>
    <property type="match status" value="1"/>
</dbReference>
<keyword evidence="3" id="KW-0472">Membrane</keyword>
<evidence type="ECO:0000259" key="4">
    <source>
        <dbReference type="Pfam" id="PF22754"/>
    </source>
</evidence>
<dbReference type="Pfam" id="PF22754">
    <property type="entry name" value="bHLH-TF_ACT-like_plant"/>
    <property type="match status" value="1"/>
</dbReference>
<proteinExistence type="predicted"/>
<dbReference type="PANTHER" id="PTHR31945:SF8">
    <property type="entry name" value="TRANSCRIPTION FACTOR BHLH93-LIKE PROTEIN"/>
    <property type="match status" value="1"/>
</dbReference>
<keyword evidence="3" id="KW-0812">Transmembrane</keyword>
<evidence type="ECO:0000256" key="2">
    <source>
        <dbReference type="ARBA" id="ARBA00023242"/>
    </source>
</evidence>
<keyword evidence="2" id="KW-0539">Nucleus</keyword>
<dbReference type="GO" id="GO:0080090">
    <property type="term" value="P:regulation of primary metabolic process"/>
    <property type="evidence" value="ECO:0007669"/>
    <property type="project" value="UniProtKB-ARBA"/>
</dbReference>
<feature type="domain" description="Plant bHLH transcription factor ACT-like" evidence="4">
    <location>
        <begin position="105"/>
        <end position="184"/>
    </location>
</feature>
<dbReference type="InterPro" id="IPR051358">
    <property type="entry name" value="TF_AMS/ICE1/BHLH6-like"/>
</dbReference>
<dbReference type="Proteomes" id="UP001603857">
    <property type="component" value="Unassembled WGS sequence"/>
</dbReference>
<evidence type="ECO:0000313" key="6">
    <source>
        <dbReference type="Proteomes" id="UP001603857"/>
    </source>
</evidence>
<organism evidence="5 6">
    <name type="scientific">Flemingia macrophylla</name>
    <dbReference type="NCBI Taxonomy" id="520843"/>
    <lineage>
        <taxon>Eukaryota</taxon>
        <taxon>Viridiplantae</taxon>
        <taxon>Streptophyta</taxon>
        <taxon>Embryophyta</taxon>
        <taxon>Tracheophyta</taxon>
        <taxon>Spermatophyta</taxon>
        <taxon>Magnoliopsida</taxon>
        <taxon>eudicotyledons</taxon>
        <taxon>Gunneridae</taxon>
        <taxon>Pentapetalae</taxon>
        <taxon>rosids</taxon>
        <taxon>fabids</taxon>
        <taxon>Fabales</taxon>
        <taxon>Fabaceae</taxon>
        <taxon>Papilionoideae</taxon>
        <taxon>50 kb inversion clade</taxon>
        <taxon>NPAAA clade</taxon>
        <taxon>indigoferoid/millettioid clade</taxon>
        <taxon>Phaseoleae</taxon>
        <taxon>Flemingia</taxon>
    </lineage>
</organism>
<comment type="subcellular location">
    <subcellularLocation>
        <location evidence="1">Nucleus</location>
    </subcellularLocation>
</comment>
<dbReference type="GO" id="GO:0005634">
    <property type="term" value="C:nucleus"/>
    <property type="evidence" value="ECO:0007669"/>
    <property type="project" value="UniProtKB-SubCell"/>
</dbReference>
<evidence type="ECO:0000313" key="5">
    <source>
        <dbReference type="EMBL" id="KAL2333047.1"/>
    </source>
</evidence>
<sequence length="192" mass="21972">MVSRVHKRTAMYRNLQLLRSIRHSHSVISLKHLFLPLVLHAIFTSIFNHVVIYRDFSVFMQHRKGSASLDLSNYIQGLKQKLQELNQLTPATARKFVDYDPMPKLEVEAQEEGFVIKVLSQSSCQGLLVFILEAFEELGLDVLQARVSCADSFSLEALANKENYEDTRPLDAQIVEQVVSQAIQNWKEVSQI</sequence>
<gene>
    <name evidence="5" type="ORF">Fmac_014260</name>
</gene>
<keyword evidence="3" id="KW-1133">Transmembrane helix</keyword>
<comment type="caution">
    <text evidence="5">The sequence shown here is derived from an EMBL/GenBank/DDBJ whole genome shotgun (WGS) entry which is preliminary data.</text>
</comment>
<reference evidence="5 6" key="1">
    <citation type="submission" date="2024-08" db="EMBL/GenBank/DDBJ databases">
        <title>Insights into the chromosomal genome structure of Flemingia macrophylla.</title>
        <authorList>
            <person name="Ding Y."/>
            <person name="Zhao Y."/>
            <person name="Bi W."/>
            <person name="Wu M."/>
            <person name="Zhao G."/>
            <person name="Gong Y."/>
            <person name="Li W."/>
            <person name="Zhang P."/>
        </authorList>
    </citation>
    <scope>NUCLEOTIDE SEQUENCE [LARGE SCALE GENOMIC DNA]</scope>
    <source>
        <strain evidence="5">DYQJB</strain>
        <tissue evidence="5">Leaf</tissue>
    </source>
</reference>
<evidence type="ECO:0000256" key="3">
    <source>
        <dbReference type="SAM" id="Phobius"/>
    </source>
</evidence>